<dbReference type="AlphaFoldDB" id="A0A6J6IXA9"/>
<feature type="transmembrane region" description="Helical" evidence="1">
    <location>
        <begin position="652"/>
        <end position="672"/>
    </location>
</feature>
<evidence type="ECO:0000313" key="2">
    <source>
        <dbReference type="EMBL" id="CAB4629054.1"/>
    </source>
</evidence>
<keyword evidence="1" id="KW-0812">Transmembrane</keyword>
<name>A0A6J6IXA9_9ZZZZ</name>
<keyword evidence="1" id="KW-0472">Membrane</keyword>
<feature type="transmembrane region" description="Helical" evidence="1">
    <location>
        <begin position="565"/>
        <end position="588"/>
    </location>
</feature>
<dbReference type="Gene3D" id="3.90.550.10">
    <property type="entry name" value="Spore Coat Polysaccharide Biosynthesis Protein SpsA, Chain A"/>
    <property type="match status" value="1"/>
</dbReference>
<feature type="transmembrane region" description="Helical" evidence="1">
    <location>
        <begin position="241"/>
        <end position="260"/>
    </location>
</feature>
<organism evidence="2">
    <name type="scientific">freshwater metagenome</name>
    <dbReference type="NCBI Taxonomy" id="449393"/>
    <lineage>
        <taxon>unclassified sequences</taxon>
        <taxon>metagenomes</taxon>
        <taxon>ecological metagenomes</taxon>
    </lineage>
</organism>
<feature type="transmembrane region" description="Helical" evidence="1">
    <location>
        <begin position="360"/>
        <end position="378"/>
    </location>
</feature>
<reference evidence="2" key="1">
    <citation type="submission" date="2020-05" db="EMBL/GenBank/DDBJ databases">
        <authorList>
            <person name="Chiriac C."/>
            <person name="Salcher M."/>
            <person name="Ghai R."/>
            <person name="Kavagutti S V."/>
        </authorList>
    </citation>
    <scope>NUCLEOTIDE SEQUENCE</scope>
</reference>
<feature type="transmembrane region" description="Helical" evidence="1">
    <location>
        <begin position="494"/>
        <end position="514"/>
    </location>
</feature>
<dbReference type="InterPro" id="IPR029044">
    <property type="entry name" value="Nucleotide-diphossugar_trans"/>
</dbReference>
<dbReference type="InterPro" id="IPR050834">
    <property type="entry name" value="Glycosyltransf_2"/>
</dbReference>
<feature type="transmembrane region" description="Helical" evidence="1">
    <location>
        <begin position="692"/>
        <end position="715"/>
    </location>
</feature>
<dbReference type="PANTHER" id="PTHR43685">
    <property type="entry name" value="GLYCOSYLTRANSFERASE"/>
    <property type="match status" value="1"/>
</dbReference>
<sequence length="948" mass="101230">MQTAVVAVVVVHDEPEYFSATLLALKNQSRSIEQIIVLDTSQNDECSKIAADNGIASVHRLSPDYSLQQSLAFATKHLGSATWLWLLHDDSAPKPDALEHLLRAVELSPSVAIAGPKLLNWSNEKLIGQMGLTLTRGGDLFSKVNNEIDQSQHDETADVMAVGTAAALIRVDVLKQLNGFDPAAPELAADLDFSIRARMSGHRVIVVPQARVLHAALSLSGQRNKSWLGAKPKSALRRSAIHLRLAYSPLPLAILFWIALPALGVIRSIGRLIAKRPDRIWSELSSAAWGFLTIFSRLSSRARISRTKVVGFSKLNGLRASWQDLRNANRAALEAEQSQATLAAFERGEFEVENQESSRGFIAAGGLWIALAITAISFKFFPSNLAAVGGGLLPLSDSWLSLISRAGASFQPIGLGYFAPSDPFVWVLALLGTTTFWAPSLSLALVLLLSKAIAFAGAWKVISLITSSNLVRNLAALSFAFWPALSLAQQEARITAVIAQILLPWLVFTMARAAGIGKQSFSTQTWSWVAVSGLLFFAVAASAPNIIPVLLVALALLIATHIRRIGYLIWIPLPAAAVFGPTVIYYLFQIFQPLALMADPGRPQSSSTVSFWQQFLGGANYGIELAPLGSVSSWLVIPVAICALLSLLTKRWLLATGLWFSALLIAGLSWLVGNLSFAALGVGSAASTQEFVNGSGAAGLGLVGLLMAVLFAVFLSEFRSVRIVKTVAVFSLALSITPSIAVFALANPEVKYTDGRVVPSIVAAEAAAGSGLKLLLISPELTSGGEVIFGAEVVSGDGVQLEDVSLSYRFALNSIKQERAEEYQTLAQLVADLASANGADLNKIISLAEVGYVLVPDVSSVISAQLAISLDSVEELETVGQTDFGRLWRVREPVAISAEDVSGSFWSITKGVQLAVLLGFVLLALPSINQRKRVSGDSDIFVAAGEEN</sequence>
<feature type="transmembrane region" description="Helical" evidence="1">
    <location>
        <begin position="425"/>
        <end position="449"/>
    </location>
</feature>
<evidence type="ECO:0000256" key="1">
    <source>
        <dbReference type="SAM" id="Phobius"/>
    </source>
</evidence>
<dbReference type="PANTHER" id="PTHR43685:SF3">
    <property type="entry name" value="SLR2126 PROTEIN"/>
    <property type="match status" value="1"/>
</dbReference>
<dbReference type="EMBL" id="CAEZVO010000019">
    <property type="protein sequence ID" value="CAB4629054.1"/>
    <property type="molecule type" value="Genomic_DNA"/>
</dbReference>
<accession>A0A6J6IXA9</accession>
<gene>
    <name evidence="2" type="ORF">UFOPK2044_00248</name>
</gene>
<proteinExistence type="predicted"/>
<dbReference type="SUPFAM" id="SSF53448">
    <property type="entry name" value="Nucleotide-diphospho-sugar transferases"/>
    <property type="match status" value="1"/>
</dbReference>
<feature type="transmembrane region" description="Helical" evidence="1">
    <location>
        <begin position="625"/>
        <end position="645"/>
    </location>
</feature>
<feature type="transmembrane region" description="Helical" evidence="1">
    <location>
        <begin position="727"/>
        <end position="746"/>
    </location>
</feature>
<dbReference type="Pfam" id="PF13641">
    <property type="entry name" value="Glyco_tranf_2_3"/>
    <property type="match status" value="1"/>
</dbReference>
<keyword evidence="1" id="KW-1133">Transmembrane helix</keyword>
<feature type="transmembrane region" description="Helical" evidence="1">
    <location>
        <begin position="534"/>
        <end position="558"/>
    </location>
</feature>
<protein>
    <submittedName>
        <fullName evidence="2">Unannotated protein</fullName>
    </submittedName>
</protein>